<accession>A0ABR8PTA7</accession>
<comment type="subcellular location">
    <subcellularLocation>
        <location evidence="1">Cell membrane</location>
        <topology evidence="1">Multi-pass membrane protein</topology>
    </subcellularLocation>
</comment>
<feature type="transmembrane region" description="Helical" evidence="7">
    <location>
        <begin position="740"/>
        <end position="764"/>
    </location>
</feature>
<keyword evidence="4 7" id="KW-0812">Transmembrane</keyword>
<feature type="domain" description="ABC3 transporter permease C-terminal" evidence="8">
    <location>
        <begin position="696"/>
        <end position="805"/>
    </location>
</feature>
<dbReference type="Pfam" id="PF12704">
    <property type="entry name" value="MacB_PCD"/>
    <property type="match status" value="2"/>
</dbReference>
<feature type="domain" description="MacB-like periplasmic core" evidence="9">
    <location>
        <begin position="475"/>
        <end position="661"/>
    </location>
</feature>
<evidence type="ECO:0000313" key="11">
    <source>
        <dbReference type="Proteomes" id="UP000627781"/>
    </source>
</evidence>
<comment type="similarity">
    <text evidence="2">Belongs to the ABC-4 integral membrane protein family. LolC/E subfamily.</text>
</comment>
<feature type="transmembrane region" description="Helical" evidence="7">
    <location>
        <begin position="245"/>
        <end position="266"/>
    </location>
</feature>
<feature type="transmembrane region" description="Helical" evidence="7">
    <location>
        <begin position="468"/>
        <end position="485"/>
    </location>
</feature>
<feature type="domain" description="MacB-like periplasmic core" evidence="9">
    <location>
        <begin position="18"/>
        <end position="214"/>
    </location>
</feature>
<feature type="transmembrane region" description="Helical" evidence="7">
    <location>
        <begin position="389"/>
        <end position="410"/>
    </location>
</feature>
<dbReference type="RefSeq" id="WP_191768236.1">
    <property type="nucleotide sequence ID" value="NZ_JACSRA010000011.1"/>
</dbReference>
<dbReference type="Pfam" id="PF02687">
    <property type="entry name" value="FtsX"/>
    <property type="match status" value="2"/>
</dbReference>
<evidence type="ECO:0000256" key="4">
    <source>
        <dbReference type="ARBA" id="ARBA00022692"/>
    </source>
</evidence>
<sequence>MLKLKIIIKDILKNKGRTLITLMCISFAAALFLASLSIIRTVMKSYEESSRVLSGNSDIVISSDAGAKNPFFEKQEFYDNIDYQIGVTALNGVYRYGDEFTQMIIRAMSIQDIKDMELLDIDDNSQDDFKDDSIIVSKGFANKYGYDVGDTVTLEINEKQYDFTVYDTALPKSMYTDQAYNNQVFIPRNKIESLTKSDGKSNLIYVKLKNTDGINNDIANLQEVYPEQNVKEAFSKEEFNEKMQGVVMIFIVTSISIVIMCFMIVYNNFKFIINERYKTLGILRSVGANKGYIKKMIILEGAIYGILGSIIGGGIGSILTYVVGNMLKPEYLKSTVFNMRFKDFLYALIFTLVISIVVSINSIRKTMKVSIKELSTSAVKYEKVKHHKIITILSMIIFVGNFMTIIFIPSNVSIKFLIVSIIISIISFIGVIPLFTKVLLYIFEKLYKITFKNLGYISLQNIKNTKSFFSNSILMAISIGVILMINSSLSSIQMQNVEVVKDSYNCDYIISTNKNDDKISKMVKESSNVKSVYEQVSIDNVDVVNRGDKSIFTIDGVNDDYLDYRNFDVDKKLIKENDSERWILLSDSLRNKLDVEENDELVLKINNKECSYRVKGFFETAINNGNYALMSNKYLIEDLDNNYFNQLYVKTIDDNDYNKAELKSLLNKYNPTIKTPNDLLNDAFESSKAMYITIKVISILPIIIGVVIIIGNSIINFYERKRNIAVFRSIGMNKGAVRKMMLFQQLTGGLIGGILGCGLGNLLIFEMKLFLNNIHNKIPIGYSVELNITLFLAEVIIYLLPFLMFSIKGLNFNIAKEVRLQE</sequence>
<evidence type="ECO:0000256" key="2">
    <source>
        <dbReference type="ARBA" id="ARBA00005236"/>
    </source>
</evidence>
<feature type="transmembrane region" description="Helical" evidence="7">
    <location>
        <begin position="416"/>
        <end position="443"/>
    </location>
</feature>
<dbReference type="InterPro" id="IPR025857">
    <property type="entry name" value="MacB_PCD"/>
</dbReference>
<evidence type="ECO:0000256" key="3">
    <source>
        <dbReference type="ARBA" id="ARBA00022475"/>
    </source>
</evidence>
<feature type="transmembrane region" description="Helical" evidence="7">
    <location>
        <begin position="302"/>
        <end position="324"/>
    </location>
</feature>
<feature type="transmembrane region" description="Helical" evidence="7">
    <location>
        <begin position="20"/>
        <end position="39"/>
    </location>
</feature>
<evidence type="ECO:0000256" key="1">
    <source>
        <dbReference type="ARBA" id="ARBA00004651"/>
    </source>
</evidence>
<keyword evidence="6 7" id="KW-0472">Membrane</keyword>
<reference evidence="10 11" key="1">
    <citation type="submission" date="2020-08" db="EMBL/GenBank/DDBJ databases">
        <title>A Genomic Blueprint of the Chicken Gut Microbiome.</title>
        <authorList>
            <person name="Gilroy R."/>
            <person name="Ravi A."/>
            <person name="Getino M."/>
            <person name="Pursley I."/>
            <person name="Horton D.L."/>
            <person name="Alikhan N.-F."/>
            <person name="Baker D."/>
            <person name="Gharbi K."/>
            <person name="Hall N."/>
            <person name="Watson M."/>
            <person name="Adriaenssens E.M."/>
            <person name="Foster-Nyarko E."/>
            <person name="Jarju S."/>
            <person name="Secka A."/>
            <person name="Antonio M."/>
            <person name="Oren A."/>
            <person name="Chaudhuri R."/>
            <person name="La Ragione R.M."/>
            <person name="Hildebrand F."/>
            <person name="Pallen M.J."/>
        </authorList>
    </citation>
    <scope>NUCLEOTIDE SEQUENCE [LARGE SCALE GENOMIC DNA]</scope>
    <source>
        <strain evidence="10 11">Sa3CVN1</strain>
    </source>
</reference>
<keyword evidence="5 7" id="KW-1133">Transmembrane helix</keyword>
<keyword evidence="11" id="KW-1185">Reference proteome</keyword>
<evidence type="ECO:0000256" key="5">
    <source>
        <dbReference type="ARBA" id="ARBA00022989"/>
    </source>
</evidence>
<keyword evidence="3" id="KW-1003">Cell membrane</keyword>
<dbReference type="PANTHER" id="PTHR30489">
    <property type="entry name" value="LIPOPROTEIN-RELEASING SYSTEM TRANSMEMBRANE PROTEIN LOLE"/>
    <property type="match status" value="1"/>
</dbReference>
<evidence type="ECO:0000259" key="8">
    <source>
        <dbReference type="Pfam" id="PF02687"/>
    </source>
</evidence>
<feature type="transmembrane region" description="Helical" evidence="7">
    <location>
        <begin position="344"/>
        <end position="363"/>
    </location>
</feature>
<dbReference type="Proteomes" id="UP000627781">
    <property type="component" value="Unassembled WGS sequence"/>
</dbReference>
<organism evidence="10 11">
    <name type="scientific">Clostridium cibarium</name>
    <dbReference type="NCBI Taxonomy" id="2762247"/>
    <lineage>
        <taxon>Bacteria</taxon>
        <taxon>Bacillati</taxon>
        <taxon>Bacillota</taxon>
        <taxon>Clostridia</taxon>
        <taxon>Eubacteriales</taxon>
        <taxon>Clostridiaceae</taxon>
        <taxon>Clostridium</taxon>
    </lineage>
</organism>
<evidence type="ECO:0000256" key="7">
    <source>
        <dbReference type="SAM" id="Phobius"/>
    </source>
</evidence>
<name>A0ABR8PTA7_9CLOT</name>
<proteinExistence type="inferred from homology"/>
<feature type="transmembrane region" description="Helical" evidence="7">
    <location>
        <begin position="696"/>
        <end position="719"/>
    </location>
</feature>
<feature type="domain" description="ABC3 transporter permease C-terminal" evidence="8">
    <location>
        <begin position="252"/>
        <end position="370"/>
    </location>
</feature>
<feature type="transmembrane region" description="Helical" evidence="7">
    <location>
        <begin position="784"/>
        <end position="807"/>
    </location>
</feature>
<evidence type="ECO:0000313" key="10">
    <source>
        <dbReference type="EMBL" id="MBD7911389.1"/>
    </source>
</evidence>
<evidence type="ECO:0000256" key="6">
    <source>
        <dbReference type="ARBA" id="ARBA00023136"/>
    </source>
</evidence>
<protein>
    <submittedName>
        <fullName evidence="10">ABC transporter permease</fullName>
    </submittedName>
</protein>
<dbReference type="PANTHER" id="PTHR30489:SF0">
    <property type="entry name" value="LIPOPROTEIN-RELEASING SYSTEM TRANSMEMBRANE PROTEIN LOLE"/>
    <property type="match status" value="1"/>
</dbReference>
<dbReference type="InterPro" id="IPR003838">
    <property type="entry name" value="ABC3_permease_C"/>
</dbReference>
<comment type="caution">
    <text evidence="10">The sequence shown here is derived from an EMBL/GenBank/DDBJ whole genome shotgun (WGS) entry which is preliminary data.</text>
</comment>
<gene>
    <name evidence="10" type="ORF">H9661_08480</name>
</gene>
<evidence type="ECO:0000259" key="9">
    <source>
        <dbReference type="Pfam" id="PF12704"/>
    </source>
</evidence>
<dbReference type="EMBL" id="JACSRA010000011">
    <property type="protein sequence ID" value="MBD7911389.1"/>
    <property type="molecule type" value="Genomic_DNA"/>
</dbReference>
<dbReference type="InterPro" id="IPR051447">
    <property type="entry name" value="Lipoprotein-release_system"/>
</dbReference>